<keyword evidence="8" id="KW-1185">Reference proteome</keyword>
<dbReference type="GO" id="GO:0006355">
    <property type="term" value="P:regulation of DNA-templated transcription"/>
    <property type="evidence" value="ECO:0007669"/>
    <property type="project" value="InterPro"/>
</dbReference>
<dbReference type="InterPro" id="IPR010985">
    <property type="entry name" value="Ribbon_hlx_hlx"/>
</dbReference>
<evidence type="ECO:0000256" key="2">
    <source>
        <dbReference type="ARBA" id="ARBA00007183"/>
    </source>
</evidence>
<evidence type="ECO:0000256" key="1">
    <source>
        <dbReference type="ARBA" id="ARBA00004496"/>
    </source>
</evidence>
<reference evidence="7" key="2">
    <citation type="submission" date="2020-09" db="EMBL/GenBank/DDBJ databases">
        <authorList>
            <person name="Sun Q."/>
            <person name="Kim S."/>
        </authorList>
    </citation>
    <scope>NUCLEOTIDE SEQUENCE</scope>
    <source>
        <strain evidence="7">KCTC 12870</strain>
    </source>
</reference>
<dbReference type="InterPro" id="IPR013321">
    <property type="entry name" value="Arc_rbn_hlx_hlx"/>
</dbReference>
<evidence type="ECO:0000313" key="7">
    <source>
        <dbReference type="EMBL" id="GHC14649.1"/>
    </source>
</evidence>
<dbReference type="Gene3D" id="1.10.1220.10">
    <property type="entry name" value="Met repressor-like"/>
    <property type="match status" value="1"/>
</dbReference>
<dbReference type="InterPro" id="IPR008876">
    <property type="entry name" value="TraY"/>
</dbReference>
<dbReference type="Proteomes" id="UP000642829">
    <property type="component" value="Unassembled WGS sequence"/>
</dbReference>
<dbReference type="Pfam" id="PF05509">
    <property type="entry name" value="TraY"/>
    <property type="match status" value="1"/>
</dbReference>
<dbReference type="GO" id="GO:0003677">
    <property type="term" value="F:DNA binding"/>
    <property type="evidence" value="ECO:0007669"/>
    <property type="project" value="UniProtKB-KW"/>
</dbReference>
<comment type="similarity">
    <text evidence="2">Belongs to the TraY family.</text>
</comment>
<evidence type="ECO:0000256" key="5">
    <source>
        <dbReference type="ARBA" id="ARBA00022971"/>
    </source>
</evidence>
<protein>
    <recommendedName>
        <fullName evidence="3">Relaxosome protein TraY</fullName>
    </recommendedName>
</protein>
<keyword evidence="6" id="KW-0238">DNA-binding</keyword>
<name>A0A8J3GGH7_9BACT</name>
<accession>A0A8J3GGH7</accession>
<comment type="caution">
    <text evidence="7">The sequence shown here is derived from an EMBL/GenBank/DDBJ whole genome shotgun (WGS) entry which is preliminary data.</text>
</comment>
<comment type="subcellular location">
    <subcellularLocation>
        <location evidence="1">Cytoplasm</location>
    </subcellularLocation>
</comment>
<dbReference type="EMBL" id="BMXG01000061">
    <property type="protein sequence ID" value="GHC14649.1"/>
    <property type="molecule type" value="Genomic_DNA"/>
</dbReference>
<organism evidence="7 8">
    <name type="scientific">Cerasicoccus arenae</name>
    <dbReference type="NCBI Taxonomy" id="424488"/>
    <lineage>
        <taxon>Bacteria</taxon>
        <taxon>Pseudomonadati</taxon>
        <taxon>Verrucomicrobiota</taxon>
        <taxon>Opitutia</taxon>
        <taxon>Puniceicoccales</taxon>
        <taxon>Cerasicoccaceae</taxon>
        <taxon>Cerasicoccus</taxon>
    </lineage>
</organism>
<keyword evidence="4" id="KW-0963">Cytoplasm</keyword>
<sequence length="68" mass="7826">MLAIRLDQEVESRLEQLAKRTGRTKTFYAREAILEHLEDLEDYYLAVEAIQSPGKIYTAAEAKRELGL</sequence>
<keyword evidence="5" id="KW-0184">Conjugation</keyword>
<evidence type="ECO:0000313" key="8">
    <source>
        <dbReference type="Proteomes" id="UP000642829"/>
    </source>
</evidence>
<proteinExistence type="inferred from homology"/>
<reference evidence="7" key="1">
    <citation type="journal article" date="2014" name="Int. J. Syst. Evol. Microbiol.">
        <title>Complete genome sequence of Corynebacterium casei LMG S-19264T (=DSM 44701T), isolated from a smear-ripened cheese.</title>
        <authorList>
            <consortium name="US DOE Joint Genome Institute (JGI-PGF)"/>
            <person name="Walter F."/>
            <person name="Albersmeier A."/>
            <person name="Kalinowski J."/>
            <person name="Ruckert C."/>
        </authorList>
    </citation>
    <scope>NUCLEOTIDE SEQUENCE</scope>
    <source>
        <strain evidence="7">KCTC 12870</strain>
    </source>
</reference>
<dbReference type="SUPFAM" id="SSF47598">
    <property type="entry name" value="Ribbon-helix-helix"/>
    <property type="match status" value="1"/>
</dbReference>
<dbReference type="AlphaFoldDB" id="A0A8J3GGH7"/>
<gene>
    <name evidence="7" type="ORF">GCM10007047_34460</name>
</gene>
<evidence type="ECO:0000256" key="3">
    <source>
        <dbReference type="ARBA" id="ARBA00020541"/>
    </source>
</evidence>
<evidence type="ECO:0000256" key="6">
    <source>
        <dbReference type="ARBA" id="ARBA00023125"/>
    </source>
</evidence>
<evidence type="ECO:0000256" key="4">
    <source>
        <dbReference type="ARBA" id="ARBA00022490"/>
    </source>
</evidence>
<dbReference type="GO" id="GO:0005737">
    <property type="term" value="C:cytoplasm"/>
    <property type="evidence" value="ECO:0007669"/>
    <property type="project" value="UniProtKB-SubCell"/>
</dbReference>
<dbReference type="RefSeq" id="WP_189517703.1">
    <property type="nucleotide sequence ID" value="NZ_BMXG01000061.1"/>
</dbReference>